<evidence type="ECO:0000313" key="3">
    <source>
        <dbReference type="Proteomes" id="UP001312908"/>
    </source>
</evidence>
<dbReference type="EMBL" id="JAWJZY010000001">
    <property type="protein sequence ID" value="MEE8657672.1"/>
    <property type="molecule type" value="Genomic_DNA"/>
</dbReference>
<keyword evidence="3" id="KW-1185">Reference proteome</keyword>
<feature type="region of interest" description="Disordered" evidence="1">
    <location>
        <begin position="1"/>
        <end position="30"/>
    </location>
</feature>
<dbReference type="SUPFAM" id="SSF160059">
    <property type="entry name" value="PriA/YqbF domain"/>
    <property type="match status" value="1"/>
</dbReference>
<feature type="compositionally biased region" description="Basic and acidic residues" evidence="1">
    <location>
        <begin position="1"/>
        <end position="18"/>
    </location>
</feature>
<gene>
    <name evidence="2" type="ORF">DOFOFD_01415</name>
</gene>
<sequence>MAKKIGRADQMDKLDHLLDAPPETDDGDQMLKDAHLNAAPPETAAATDLRHVTQVRVTSNGHGLMLQQGDVLVICRDPGFRRAGIAHDAVRVYPAGALAPATLTALRHEPQLEIVEVG</sequence>
<protein>
    <submittedName>
        <fullName evidence="2">Uncharacterized protein</fullName>
    </submittedName>
</protein>
<name>A0ABU7U1C2_9PROT</name>
<comment type="caution">
    <text evidence="2">The sequence shown here is derived from an EMBL/GenBank/DDBJ whole genome shotgun (WGS) entry which is preliminary data.</text>
</comment>
<proteinExistence type="predicted"/>
<reference evidence="2 3" key="1">
    <citation type="submission" date="2023-10" db="EMBL/GenBank/DDBJ databases">
        <title>Sorlinia euscelidii gen. nov., sp. nov., an acetic acid bacteria isolated from the gut of Euscelidius variegatus emitter.</title>
        <authorList>
            <person name="Michoud G."/>
            <person name="Marasco R."/>
            <person name="Seferji K."/>
            <person name="Gonella E."/>
            <person name="Garuglieri E."/>
            <person name="Alma A."/>
            <person name="Mapelli F."/>
            <person name="Borin S."/>
            <person name="Daffonchio D."/>
            <person name="Crotti E."/>
        </authorList>
    </citation>
    <scope>NUCLEOTIDE SEQUENCE [LARGE SCALE GENOMIC DNA]</scope>
    <source>
        <strain evidence="2 3">EV16P</strain>
    </source>
</reference>
<dbReference type="Proteomes" id="UP001312908">
    <property type="component" value="Unassembled WGS sequence"/>
</dbReference>
<evidence type="ECO:0000313" key="2">
    <source>
        <dbReference type="EMBL" id="MEE8657672.1"/>
    </source>
</evidence>
<evidence type="ECO:0000256" key="1">
    <source>
        <dbReference type="SAM" id="MobiDB-lite"/>
    </source>
</evidence>
<accession>A0ABU7U1C2</accession>
<organism evidence="2 3">
    <name type="scientific">Sorlinia euscelidii</name>
    <dbReference type="NCBI Taxonomy" id="3081148"/>
    <lineage>
        <taxon>Bacteria</taxon>
        <taxon>Pseudomonadati</taxon>
        <taxon>Pseudomonadota</taxon>
        <taxon>Alphaproteobacteria</taxon>
        <taxon>Acetobacterales</taxon>
        <taxon>Acetobacteraceae</taxon>
        <taxon>Sorlinia</taxon>
    </lineage>
</organism>
<dbReference type="RefSeq" id="WP_394818684.1">
    <property type="nucleotide sequence ID" value="NZ_JAWJZY010000001.1"/>
</dbReference>